<evidence type="ECO:0000256" key="1">
    <source>
        <dbReference type="SAM" id="MobiDB-lite"/>
    </source>
</evidence>
<gene>
    <name evidence="3" type="ORF">EV685_3421</name>
</gene>
<dbReference type="Proteomes" id="UP000293433">
    <property type="component" value="Unassembled WGS sequence"/>
</dbReference>
<evidence type="ECO:0000256" key="2">
    <source>
        <dbReference type="SAM" id="Phobius"/>
    </source>
</evidence>
<dbReference type="AlphaFoldDB" id="A0A4V2EVE7"/>
<dbReference type="RefSeq" id="WP_130483222.1">
    <property type="nucleotide sequence ID" value="NZ_SGWV01000011.1"/>
</dbReference>
<evidence type="ECO:0000313" key="3">
    <source>
        <dbReference type="EMBL" id="RZS52230.1"/>
    </source>
</evidence>
<dbReference type="EMBL" id="SGWV01000011">
    <property type="protein sequence ID" value="RZS52230.1"/>
    <property type="molecule type" value="Genomic_DNA"/>
</dbReference>
<accession>A0A4V2EVE7</accession>
<keyword evidence="4" id="KW-1185">Reference proteome</keyword>
<sequence length="238" mass="25964">MTATTPSPKLAALWRHVARAFDARAPRERLLLIASATVLLVGLADVMWLQDGWQSWQTLRQQRQGLETGLQRLKADQAALVDRHAADVQRMQAEVAALEQRLSRPSDGASHDLVSAEQMPTLLGELIGRRHGLRIRALQSLGQTPVGANEPPAGKAAASASSTSSATLASPPTTLYRHGVEVRVEGSYPELLAYLQALESLPQKLLWGSLQLQVEQHPRAVLTLRVYTLSPQAGWVQL</sequence>
<comment type="caution">
    <text evidence="3">The sequence shown here is derived from an EMBL/GenBank/DDBJ whole genome shotgun (WGS) entry which is preliminary data.</text>
</comment>
<protein>
    <submittedName>
        <fullName evidence="3">MSHA biogenesis protein MshJ</fullName>
    </submittedName>
</protein>
<feature type="transmembrane region" description="Helical" evidence="2">
    <location>
        <begin position="30"/>
        <end position="49"/>
    </location>
</feature>
<feature type="region of interest" description="Disordered" evidence="1">
    <location>
        <begin position="143"/>
        <end position="171"/>
    </location>
</feature>
<feature type="compositionally biased region" description="Low complexity" evidence="1">
    <location>
        <begin position="156"/>
        <end position="171"/>
    </location>
</feature>
<keyword evidence="2" id="KW-0812">Transmembrane</keyword>
<proteinExistence type="predicted"/>
<keyword evidence="2" id="KW-0472">Membrane</keyword>
<reference evidence="3 4" key="1">
    <citation type="submission" date="2019-02" db="EMBL/GenBank/DDBJ databases">
        <title>Genomic Encyclopedia of Type Strains, Phase IV (KMG-IV): sequencing the most valuable type-strain genomes for metagenomic binning, comparative biology and taxonomic classification.</title>
        <authorList>
            <person name="Goeker M."/>
        </authorList>
    </citation>
    <scope>NUCLEOTIDE SEQUENCE [LARGE SCALE GENOMIC DNA]</scope>
    <source>
        <strain evidence="3 4">DSM 10617</strain>
    </source>
</reference>
<name>A0A4V2EVE7_9BURK</name>
<keyword evidence="2" id="KW-1133">Transmembrane helix</keyword>
<organism evidence="3 4">
    <name type="scientific">Sphaerotilus mobilis</name>
    <dbReference type="NCBI Taxonomy" id="47994"/>
    <lineage>
        <taxon>Bacteria</taxon>
        <taxon>Pseudomonadati</taxon>
        <taxon>Pseudomonadota</taxon>
        <taxon>Betaproteobacteria</taxon>
        <taxon>Burkholderiales</taxon>
        <taxon>Sphaerotilaceae</taxon>
        <taxon>Sphaerotilus</taxon>
    </lineage>
</organism>
<dbReference type="OrthoDB" id="9151209at2"/>
<evidence type="ECO:0000313" key="4">
    <source>
        <dbReference type="Proteomes" id="UP000293433"/>
    </source>
</evidence>